<dbReference type="Proteomes" id="UP000451233">
    <property type="component" value="Unassembled WGS sequence"/>
</dbReference>
<dbReference type="SUPFAM" id="SSF50952">
    <property type="entry name" value="Soluble quinoprotein glucose dehydrogenase"/>
    <property type="match status" value="1"/>
</dbReference>
<sequence length="118" mass="13325">MISIFGLLTSATLYDKTLVGGSPADQGFIIDTLARDLVVPWQIVFLPDNSMLFTERPGRVRIYRDGKLLPKPAYLVPDIPLRNKSGLLGMCIHPDFTANQFVYVANNYIQISLRWPRT</sequence>
<accession>A0A7K1Y124</accession>
<evidence type="ECO:0000259" key="1">
    <source>
        <dbReference type="Pfam" id="PF07995"/>
    </source>
</evidence>
<name>A0A7K1Y124_9SPHI</name>
<reference evidence="2 3" key="1">
    <citation type="submission" date="2019-11" db="EMBL/GenBank/DDBJ databases">
        <title>Pedobacter sp. HMF7056 Genome sequencing and assembly.</title>
        <authorList>
            <person name="Kang H."/>
            <person name="Kim H."/>
            <person name="Joh K."/>
        </authorList>
    </citation>
    <scope>NUCLEOTIDE SEQUENCE [LARGE SCALE GENOMIC DNA]</scope>
    <source>
        <strain evidence="2 3">HMF7056</strain>
    </source>
</reference>
<dbReference type="RefSeq" id="WP_160907374.1">
    <property type="nucleotide sequence ID" value="NZ_WVHS01000003.1"/>
</dbReference>
<dbReference type="InterPro" id="IPR011041">
    <property type="entry name" value="Quinoprot_gluc/sorb_DH_b-prop"/>
</dbReference>
<dbReference type="EMBL" id="WVHS01000003">
    <property type="protein sequence ID" value="MXV16376.1"/>
    <property type="molecule type" value="Genomic_DNA"/>
</dbReference>
<comment type="caution">
    <text evidence="2">The sequence shown here is derived from an EMBL/GenBank/DDBJ whole genome shotgun (WGS) entry which is preliminary data.</text>
</comment>
<evidence type="ECO:0000313" key="3">
    <source>
        <dbReference type="Proteomes" id="UP000451233"/>
    </source>
</evidence>
<dbReference type="Gene3D" id="2.120.10.30">
    <property type="entry name" value="TolB, C-terminal domain"/>
    <property type="match status" value="1"/>
</dbReference>
<gene>
    <name evidence="2" type="ORF">GS398_13765</name>
</gene>
<dbReference type="Pfam" id="PF07995">
    <property type="entry name" value="GSDH"/>
    <property type="match status" value="1"/>
</dbReference>
<feature type="domain" description="Glucose/Sorbosone dehydrogenase" evidence="1">
    <location>
        <begin position="39"/>
        <end position="106"/>
    </location>
</feature>
<protein>
    <recommendedName>
        <fullName evidence="1">Glucose/Sorbosone dehydrogenase domain-containing protein</fullName>
    </recommendedName>
</protein>
<keyword evidence="3" id="KW-1185">Reference proteome</keyword>
<proteinExistence type="predicted"/>
<dbReference type="InterPro" id="IPR011042">
    <property type="entry name" value="6-blade_b-propeller_TolB-like"/>
</dbReference>
<dbReference type="AlphaFoldDB" id="A0A7K1Y124"/>
<evidence type="ECO:0000313" key="2">
    <source>
        <dbReference type="EMBL" id="MXV16376.1"/>
    </source>
</evidence>
<dbReference type="InterPro" id="IPR012938">
    <property type="entry name" value="Glc/Sorbosone_DH"/>
</dbReference>
<organism evidence="2 3">
    <name type="scientific">Hufsiella ginkgonis</name>
    <dbReference type="NCBI Taxonomy" id="2695274"/>
    <lineage>
        <taxon>Bacteria</taxon>
        <taxon>Pseudomonadati</taxon>
        <taxon>Bacteroidota</taxon>
        <taxon>Sphingobacteriia</taxon>
        <taxon>Sphingobacteriales</taxon>
        <taxon>Sphingobacteriaceae</taxon>
        <taxon>Hufsiella</taxon>
    </lineage>
</organism>